<proteinExistence type="predicted"/>
<name>A0ABU9QS04_9BURK</name>
<evidence type="ECO:0000256" key="4">
    <source>
        <dbReference type="ARBA" id="ARBA00022989"/>
    </source>
</evidence>
<evidence type="ECO:0000313" key="7">
    <source>
        <dbReference type="EMBL" id="MEM5292250.1"/>
    </source>
</evidence>
<dbReference type="Pfam" id="PF01943">
    <property type="entry name" value="Polysacc_synt"/>
    <property type="match status" value="1"/>
</dbReference>
<sequence length="461" mass="49437">MQPGSHILRLPLNSFLDQTDMLRQAGLLVSGNLISRMIFALVTIALARRMSPGGYGAFSYALAVVSFASYFCELGLQNTYLRDAAGRLAGWRECSMTALYIRVGLALVVCGVVGVTLPWLVTNPLSRQCVAWMLIPGVMGTMLTNWTTGVMLSRSDSTAIFRARLRAAAAQFACVAIGLLLPVVDDVAKARTVALAYGLGLFLGGLCGTRSLKIQSIHLRLNRARHFAMRLIKGLHAYMASGFLYMLAPNLGVLILGKSTDLAIVGTFALASRVPQFLYTIPGAVGQAFYPRLFQATRENRQKVWTDLLFKEVIFLLVTGVLLAGSVLVSAPLILAILGQRHDPAYGAALKTAVLIGAAMIFIQSLSAPLGHALETSERAHLRTYAQAFALIVGGILFHELGNRYGVVGAMAAAVSMESIFYLGCLMFLAPGMNRTDAKRIFLPSISVAGCVLAGCAAILM</sequence>
<gene>
    <name evidence="7" type="ORF">V4C55_41900</name>
</gene>
<dbReference type="InterPro" id="IPR050833">
    <property type="entry name" value="Poly_Biosynth_Transport"/>
</dbReference>
<evidence type="ECO:0000313" key="8">
    <source>
        <dbReference type="Proteomes" id="UP001494588"/>
    </source>
</evidence>
<accession>A0ABU9QS04</accession>
<evidence type="ECO:0000256" key="3">
    <source>
        <dbReference type="ARBA" id="ARBA00022692"/>
    </source>
</evidence>
<keyword evidence="8" id="KW-1185">Reference proteome</keyword>
<evidence type="ECO:0000256" key="5">
    <source>
        <dbReference type="ARBA" id="ARBA00023136"/>
    </source>
</evidence>
<keyword evidence="2" id="KW-1003">Cell membrane</keyword>
<evidence type="ECO:0000256" key="6">
    <source>
        <dbReference type="SAM" id="Phobius"/>
    </source>
</evidence>
<dbReference type="EMBL" id="JAZHGC010000078">
    <property type="protein sequence ID" value="MEM5292250.1"/>
    <property type="molecule type" value="Genomic_DNA"/>
</dbReference>
<evidence type="ECO:0000256" key="2">
    <source>
        <dbReference type="ARBA" id="ARBA00022475"/>
    </source>
</evidence>
<feature type="transmembrane region" description="Helical" evidence="6">
    <location>
        <begin position="441"/>
        <end position="460"/>
    </location>
</feature>
<feature type="transmembrane region" description="Helical" evidence="6">
    <location>
        <begin position="314"/>
        <end position="339"/>
    </location>
</feature>
<reference evidence="7 8" key="1">
    <citation type="submission" date="2024-01" db="EMBL/GenBank/DDBJ databases">
        <title>The diversity of rhizobia nodulating Mimosa spp. in eleven states of Brazil covering several biomes is determined by host plant, location, and edaphic factors.</title>
        <authorList>
            <person name="Rouws L."/>
            <person name="Barauna A."/>
            <person name="Beukes C."/>
            <person name="De Faria S.M."/>
            <person name="Gross E."/>
            <person name="Dos Reis Junior F.B."/>
            <person name="Simon M."/>
            <person name="Maluk M."/>
            <person name="Odee D.W."/>
            <person name="Kenicer G."/>
            <person name="Young J.P.W."/>
            <person name="Reis V.M."/>
            <person name="Zilli J."/>
            <person name="James E.K."/>
        </authorList>
    </citation>
    <scope>NUCLEOTIDE SEQUENCE [LARGE SCALE GENOMIC DNA]</scope>
    <source>
        <strain evidence="7 8">JPY77</strain>
    </source>
</reference>
<evidence type="ECO:0000256" key="1">
    <source>
        <dbReference type="ARBA" id="ARBA00004651"/>
    </source>
</evidence>
<comment type="subcellular location">
    <subcellularLocation>
        <location evidence="1">Cell membrane</location>
        <topology evidence="1">Multi-pass membrane protein</topology>
    </subcellularLocation>
</comment>
<feature type="transmembrane region" description="Helical" evidence="6">
    <location>
        <begin position="165"/>
        <end position="183"/>
    </location>
</feature>
<feature type="transmembrane region" description="Helical" evidence="6">
    <location>
        <begin position="58"/>
        <end position="76"/>
    </location>
</feature>
<comment type="caution">
    <text evidence="7">The sequence shown here is derived from an EMBL/GenBank/DDBJ whole genome shotgun (WGS) entry which is preliminary data.</text>
</comment>
<keyword evidence="3 6" id="KW-0812">Transmembrane</keyword>
<keyword evidence="4 6" id="KW-1133">Transmembrane helix</keyword>
<organism evidence="7 8">
    <name type="scientific">Paraburkholderia sabiae</name>
    <dbReference type="NCBI Taxonomy" id="273251"/>
    <lineage>
        <taxon>Bacteria</taxon>
        <taxon>Pseudomonadati</taxon>
        <taxon>Pseudomonadota</taxon>
        <taxon>Betaproteobacteria</taxon>
        <taxon>Burkholderiales</taxon>
        <taxon>Burkholderiaceae</taxon>
        <taxon>Paraburkholderia</taxon>
    </lineage>
</organism>
<keyword evidence="5 6" id="KW-0472">Membrane</keyword>
<feature type="transmembrane region" description="Helical" evidence="6">
    <location>
        <begin position="345"/>
        <end position="363"/>
    </location>
</feature>
<feature type="transmembrane region" description="Helical" evidence="6">
    <location>
        <begin position="407"/>
        <end position="429"/>
    </location>
</feature>
<feature type="transmembrane region" description="Helical" evidence="6">
    <location>
        <begin position="384"/>
        <end position="401"/>
    </location>
</feature>
<feature type="transmembrane region" description="Helical" evidence="6">
    <location>
        <begin position="277"/>
        <end position="294"/>
    </location>
</feature>
<feature type="transmembrane region" description="Helical" evidence="6">
    <location>
        <begin position="235"/>
        <end position="257"/>
    </location>
</feature>
<dbReference type="PANTHER" id="PTHR30250">
    <property type="entry name" value="PST FAMILY PREDICTED COLANIC ACID TRANSPORTER"/>
    <property type="match status" value="1"/>
</dbReference>
<feature type="transmembrane region" description="Helical" evidence="6">
    <location>
        <begin position="97"/>
        <end position="121"/>
    </location>
</feature>
<feature type="transmembrane region" description="Helical" evidence="6">
    <location>
        <begin position="195"/>
        <end position="214"/>
    </location>
</feature>
<protein>
    <submittedName>
        <fullName evidence="7">Lipopolysaccharide biosynthesis protein</fullName>
    </submittedName>
</protein>
<dbReference type="PANTHER" id="PTHR30250:SF11">
    <property type="entry name" value="O-ANTIGEN TRANSPORTER-RELATED"/>
    <property type="match status" value="1"/>
</dbReference>
<dbReference type="Proteomes" id="UP001494588">
    <property type="component" value="Unassembled WGS sequence"/>
</dbReference>
<dbReference type="RefSeq" id="WP_201662138.1">
    <property type="nucleotide sequence ID" value="NZ_CP125297.1"/>
</dbReference>
<feature type="transmembrane region" description="Helical" evidence="6">
    <location>
        <begin position="25"/>
        <end position="46"/>
    </location>
</feature>
<dbReference type="InterPro" id="IPR002797">
    <property type="entry name" value="Polysacc_synth"/>
</dbReference>
<feature type="transmembrane region" description="Helical" evidence="6">
    <location>
        <begin position="133"/>
        <end position="153"/>
    </location>
</feature>